<dbReference type="Ensembl" id="ENSCANT00000049033.1">
    <property type="protein sequence ID" value="ENSCANP00000026025.1"/>
    <property type="gene ID" value="ENSCANG00000036442.1"/>
</dbReference>
<proteinExistence type="predicted"/>
<reference evidence="1" key="2">
    <citation type="submission" date="2025-09" db="UniProtKB">
        <authorList>
            <consortium name="Ensembl"/>
        </authorList>
    </citation>
    <scope>IDENTIFICATION</scope>
</reference>
<sequence>MILYGDPRFAAQTLPTVASLYVSSSPSRQRFLQRQRCCLVPGTSLPTSLYAVVVESPLPPTAPGLRERTSMAPGSRPLGSLQLLPPTGSFQGLTMSVIPSCLVMLPALCKNRLMLVIL</sequence>
<evidence type="ECO:0000313" key="1">
    <source>
        <dbReference type="Ensembl" id="ENSCANP00000026025.1"/>
    </source>
</evidence>
<protein>
    <submittedName>
        <fullName evidence="1">Uncharacterized protein</fullName>
    </submittedName>
</protein>
<accession>A0A2K5JB38</accession>
<organism evidence="1 2">
    <name type="scientific">Colobus angolensis palliatus</name>
    <name type="common">Peters' Angolan colobus</name>
    <dbReference type="NCBI Taxonomy" id="336983"/>
    <lineage>
        <taxon>Eukaryota</taxon>
        <taxon>Metazoa</taxon>
        <taxon>Chordata</taxon>
        <taxon>Craniata</taxon>
        <taxon>Vertebrata</taxon>
        <taxon>Euteleostomi</taxon>
        <taxon>Mammalia</taxon>
        <taxon>Eutheria</taxon>
        <taxon>Euarchontoglires</taxon>
        <taxon>Primates</taxon>
        <taxon>Haplorrhini</taxon>
        <taxon>Catarrhini</taxon>
        <taxon>Cercopithecidae</taxon>
        <taxon>Colobinae</taxon>
        <taxon>Colobus</taxon>
    </lineage>
</organism>
<dbReference type="Proteomes" id="UP000233080">
    <property type="component" value="Unassembled WGS sequence"/>
</dbReference>
<dbReference type="AlphaFoldDB" id="A0A2K5JB38"/>
<keyword evidence="2" id="KW-1185">Reference proteome</keyword>
<reference evidence="1" key="1">
    <citation type="submission" date="2025-08" db="UniProtKB">
        <authorList>
            <consortium name="Ensembl"/>
        </authorList>
    </citation>
    <scope>IDENTIFICATION</scope>
</reference>
<evidence type="ECO:0000313" key="2">
    <source>
        <dbReference type="Proteomes" id="UP000233080"/>
    </source>
</evidence>
<name>A0A2K5JB38_COLAP</name>